<dbReference type="PROSITE" id="PS50020">
    <property type="entry name" value="WW_DOMAIN_2"/>
    <property type="match status" value="1"/>
</dbReference>
<dbReference type="Proteomes" id="UP000241890">
    <property type="component" value="Unassembled WGS sequence"/>
</dbReference>
<keyword evidence="4" id="KW-0677">Repeat</keyword>
<keyword evidence="6" id="KW-0449">Lipoprotein</keyword>
<sequence>MADEAGTADGENASLQLLVDDLRSKLEEGCPIGWSHAVDESGYSYFVQDATGETMWNFPPVAPANNGQSTGEDGSRVAALEAQIARLEKREKKNAADQKKVALRETAMKTDISKMKAESRQAKKELGEAVRAADLRCSEAQEATRRAEMQLEDVATQLVTERVEMIEKTARAIRERDPALAAQCMRRLRLGDEPVVPTVVNTSVQEAIDEFDAHQDLVARLRAELKDVSQDLTKEKVERKRENDEWRELLRLRDEEIGELKATVAERDATIVGLEEYIAAAEERMRIEIERARQQDANTIASLEAELALAKLHFDETMQELAEIWPDGVPPPSLLRKFVLPIRHREAAERQESAQERIRIGSRVQAWDEASACYQLAVVTAMDEASAHAEVRWAGGSDQPPIWVALSYCMAVVEEDFYKQKTQATQTDLTRYDDMLQRSGKPKRPRSAIGRMDGRLEAADRRASLALRERLGRPIETPEETRLRADAQKLFKLVDDRNQGEIQLVALWRAILTSTEVSFLLETTDTLQAMRRKEYLVLAWKEVDVDDDLSMPFDIDQFCDMCVEVRKLSLRPPESRIEQNARAVVAREISAAIQRIVHAQQDSEATSEEDHEEEEAEDEEEDPSSVEDDDEDDAEENGESESAADMSNDESASAKSDSQVESQASSSEASASAASEMSSQVSGEESAESALETPSQEDVKSQNLENSKSASNGDFAGDNDAEAASSSESGGDDDDDTSEVEEEEATPEDPEIRNLRSLQESSHDVVEPYFSAAQRSELRRIYASAVSREHSLDQLQDLCTAEEEEVHSKKERVNAALAKAEERLAAAHTQHDEAIRGLDATIEAARIKFTAADSKASLTTKLDARPWRLLCGEEALESEHATNLANDKHIANSEIFAADVEKVEVEKKSADAVDNANHESPVDDQNIHEEAEQEQQQQQQEEEKKSAEGNIHTLTFAEQEAFRTSTAEDNAIVHSARHRRQVDWSMLYTQLEKQKVELADVEQKRSQTFSFQVAAFEKHAARVKALEEEQASLQREIGSTEDENLKQGLVSKMEMLTAKVSEHKAGLNPLLRAKEEAKADHERALQAKQDFEAAEVELEALIEDAHMWEAEQQAKSKLVATCAAVAAREKARLSFWEEEVSLLSARSKQQREILDAMAEVKSKLDTEAEKNAQALLRNVEHQEVLRARLEFAKAQINLAENELDVSVAQNHLLFLEKEVSKGLAWAMEQWANEMALVDQNLAERARHLQDDCFRLRAAREAVAERAALRRLVAAGDDGEDEDKSMDDEDGFDENTTGAPFGVNEVNVSEPSSRSAAFGSAAIEKLQALRDLARQREDAWVSENVRIVRGLAGGWIADQEKSRLRSEVDLTLREAKHKVAQYAEIAMQSQKRYDTLHGRLCALEKRSAARESAYVAELETLARTSEKSIDILHAELDEQKRRNDEIERIAIEQLKMTEEDYLAMRVHLEEKVAQLEETLTTNRHWIATLQADIYELREQMRIFQEERAREERRLAAEKDQLRQELEAMTQHAARLDNWVNSLKNEVSMLQDALVFAEQEAARAAASHAQELRWLRWETWKRDETARTLGTNLDACFLFFTETVGRLAGTSRHHNERLAANAGIEVLHALLGSQRPQITRLALSALSAAAWDGHVDVRALSRLATDSWASWVRGISVVATLRWNRERLDQQHQQHRRGEQEAGQDQGEGISSAPEDVGIQLPVQGTTVRLAKGGRVIEIVPTAVAEADCGMNLPNQRRIGDGLLGKTSGVEAFIEHLENPDAAMVEKATSTLALLALEEENRERIGRALPTLLRLVTAGWSLPSDSEADVPEDSGDNENGLDRNNDGSSPRKQRDRITGFAPGDLCETGANVQESFEAVETRRYALSTICNLLYEHEENQAKFAQVKGVRPMLHICSHSTNVDLLESATLVLVNATSLNQRASEQLSEEDGLSILVNLCALPAVAVADGDVADRVQANVVEALTNATRDLSDFSVSREARKKIAAFGVGPLLNLMLSPSTEVQAATASIIANLAQDDAMRAQMGSDGAVESLFTMCESPETRVRGAALAALANLAWNASNQNRVGRLLPQLIRLCNDAHDHVRAGASGTLANALFYHEGNRRRFGLYTKAARTCVNLLADASQPSKVHENVARALGTAAYNDAVAMQAGLLGAIPHLLRICGGPRGGAQRTAAFALTNLAVHDVHKTVILRHGGVEIVTGLCASDCVETARHASRILEVMADMSRAEELEARRERFGIQGLVDLLRGEEQYEGQTNLLQGLSSVQVLACEQIAAEAASPHESKRRDLIKHGGHKALAALVQAAASAGSDAVALQVAQRALWALRIIMQHGGNFYQDLCGAHDIHEVAIGTLEALVDTIPSSSTTRGDREEIASGDASDGLQLTTARDVCEGAVGTLFVLCYQHERNSRRVLQRGLKVLINIADAFPASDPLNEVTRRLLRVMGPHSWIRCVNCSSKQKGGRTCSGCGHALANVFVD</sequence>
<organism evidence="12 13">
    <name type="scientific">Hondaea fermentalgiana</name>
    <dbReference type="NCBI Taxonomy" id="2315210"/>
    <lineage>
        <taxon>Eukaryota</taxon>
        <taxon>Sar</taxon>
        <taxon>Stramenopiles</taxon>
        <taxon>Bigyra</taxon>
        <taxon>Labyrinthulomycetes</taxon>
        <taxon>Thraustochytrida</taxon>
        <taxon>Thraustochytriidae</taxon>
        <taxon>Hondaea</taxon>
    </lineage>
</organism>
<dbReference type="SMART" id="SM00185">
    <property type="entry name" value="ARM"/>
    <property type="match status" value="10"/>
</dbReference>
<feature type="coiled-coil region" evidence="9">
    <location>
        <begin position="1074"/>
        <end position="1111"/>
    </location>
</feature>
<evidence type="ECO:0000256" key="10">
    <source>
        <dbReference type="SAM" id="MobiDB-lite"/>
    </source>
</evidence>
<evidence type="ECO:0000256" key="1">
    <source>
        <dbReference type="ARBA" id="ARBA00004592"/>
    </source>
</evidence>
<feature type="compositionally biased region" description="Acidic residues" evidence="10">
    <location>
        <begin position="1276"/>
        <end position="1292"/>
    </location>
</feature>
<evidence type="ECO:0000256" key="5">
    <source>
        <dbReference type="ARBA" id="ARBA00023136"/>
    </source>
</evidence>
<feature type="coiled-coil region" evidence="9">
    <location>
        <begin position="1428"/>
        <end position="1558"/>
    </location>
</feature>
<dbReference type="PANTHER" id="PTHR47249:SF1">
    <property type="entry name" value="VACUOLAR PROTEIN 8"/>
    <property type="match status" value="1"/>
</dbReference>
<keyword evidence="9" id="KW-0175">Coiled coil</keyword>
<reference evidence="12 13" key="1">
    <citation type="submission" date="2017-12" db="EMBL/GenBank/DDBJ databases">
        <title>Sequencing, de novo assembly and annotation of complete genome of a new Thraustochytrid species, strain FCC1311.</title>
        <authorList>
            <person name="Sedici K."/>
            <person name="Godart F."/>
            <person name="Aiese Cigliano R."/>
            <person name="Sanseverino W."/>
            <person name="Barakat M."/>
            <person name="Ortet P."/>
            <person name="Marechal E."/>
            <person name="Cagnac O."/>
            <person name="Amato A."/>
        </authorList>
    </citation>
    <scope>NUCLEOTIDE SEQUENCE [LARGE SCALE GENOMIC DNA]</scope>
</reference>
<evidence type="ECO:0000259" key="11">
    <source>
        <dbReference type="PROSITE" id="PS50020"/>
    </source>
</evidence>
<dbReference type="InterPro" id="IPR045156">
    <property type="entry name" value="Vac8"/>
</dbReference>
<comment type="similarity">
    <text evidence="2">Belongs to the beta-catenin family.</text>
</comment>
<dbReference type="PANTHER" id="PTHR47249">
    <property type="entry name" value="VACUOLAR PROTEIN 8"/>
    <property type="match status" value="1"/>
</dbReference>
<feature type="compositionally biased region" description="Basic and acidic residues" evidence="10">
    <location>
        <begin position="1687"/>
        <end position="1698"/>
    </location>
</feature>
<dbReference type="GO" id="GO:0043495">
    <property type="term" value="F:protein-membrane adaptor activity"/>
    <property type="evidence" value="ECO:0007669"/>
    <property type="project" value="InterPro"/>
</dbReference>
<evidence type="ECO:0000256" key="7">
    <source>
        <dbReference type="ARBA" id="ARBA00026209"/>
    </source>
</evidence>
<dbReference type="OrthoDB" id="192334at2759"/>
<name>A0A2R5GHU1_9STRA</name>
<dbReference type="Gene3D" id="1.25.10.10">
    <property type="entry name" value="Leucine-rich Repeat Variant"/>
    <property type="match status" value="3"/>
</dbReference>
<evidence type="ECO:0000256" key="9">
    <source>
        <dbReference type="SAM" id="Coils"/>
    </source>
</evidence>
<dbReference type="InterPro" id="IPR016024">
    <property type="entry name" value="ARM-type_fold"/>
</dbReference>
<dbReference type="InParanoid" id="A0A2R5GHU1"/>
<dbReference type="SUPFAM" id="SSF51045">
    <property type="entry name" value="WW domain"/>
    <property type="match status" value="1"/>
</dbReference>
<keyword evidence="5" id="KW-0472">Membrane</keyword>
<dbReference type="InterPro" id="IPR000225">
    <property type="entry name" value="Armadillo"/>
</dbReference>
<feature type="compositionally biased region" description="Acidic residues" evidence="10">
    <location>
        <begin position="1824"/>
        <end position="1834"/>
    </location>
</feature>
<feature type="coiled-coil region" evidence="9">
    <location>
        <begin position="1182"/>
        <end position="1209"/>
    </location>
</feature>
<evidence type="ECO:0000256" key="2">
    <source>
        <dbReference type="ARBA" id="ARBA00005462"/>
    </source>
</evidence>
<feature type="coiled-coil region" evidence="9">
    <location>
        <begin position="1016"/>
        <end position="1043"/>
    </location>
</feature>
<dbReference type="InterPro" id="IPR011989">
    <property type="entry name" value="ARM-like"/>
</dbReference>
<gene>
    <name evidence="12" type="ORF">FCC1311_036652</name>
</gene>
<feature type="compositionally biased region" description="Low complexity" evidence="10">
    <location>
        <begin position="716"/>
        <end position="729"/>
    </location>
</feature>
<dbReference type="CDD" id="cd00201">
    <property type="entry name" value="WW"/>
    <property type="match status" value="1"/>
</dbReference>
<feature type="coiled-coil region" evidence="9">
    <location>
        <begin position="204"/>
        <end position="245"/>
    </location>
</feature>
<feature type="region of interest" description="Disordered" evidence="10">
    <location>
        <begin position="1687"/>
        <end position="1714"/>
    </location>
</feature>
<evidence type="ECO:0000256" key="4">
    <source>
        <dbReference type="ARBA" id="ARBA00022737"/>
    </source>
</evidence>
<dbReference type="EMBL" id="BEYU01000031">
    <property type="protein sequence ID" value="GBG27444.1"/>
    <property type="molecule type" value="Genomic_DNA"/>
</dbReference>
<keyword evidence="13" id="KW-1185">Reference proteome</keyword>
<evidence type="ECO:0000256" key="6">
    <source>
        <dbReference type="ARBA" id="ARBA00023288"/>
    </source>
</evidence>
<feature type="domain" description="WW" evidence="11">
    <location>
        <begin position="28"/>
        <end position="61"/>
    </location>
</feature>
<feature type="repeat" description="ARM" evidence="8">
    <location>
        <begin position="2170"/>
        <end position="2212"/>
    </location>
</feature>
<feature type="region of interest" description="Disordered" evidence="10">
    <location>
        <begin position="1273"/>
        <end position="1304"/>
    </location>
</feature>
<feature type="coiled-coil region" evidence="9">
    <location>
        <begin position="77"/>
        <end position="132"/>
    </location>
</feature>
<proteinExistence type="inferred from homology"/>
<feature type="compositionally biased region" description="Acidic residues" evidence="10">
    <location>
        <begin position="605"/>
        <end position="639"/>
    </location>
</feature>
<dbReference type="GO" id="GO:0071562">
    <property type="term" value="P:nucleus-vacuole junction assembly"/>
    <property type="evidence" value="ECO:0007669"/>
    <property type="project" value="InterPro"/>
</dbReference>
<feature type="region of interest" description="Disordered" evidence="10">
    <location>
        <begin position="598"/>
        <end position="764"/>
    </location>
</feature>
<accession>A0A2R5GHU1</accession>
<evidence type="ECO:0000313" key="13">
    <source>
        <dbReference type="Proteomes" id="UP000241890"/>
    </source>
</evidence>
<protein>
    <recommendedName>
        <fullName evidence="7">Vacuolar protein 8</fullName>
    </recommendedName>
</protein>
<dbReference type="SUPFAM" id="SSF48371">
    <property type="entry name" value="ARM repeat"/>
    <property type="match status" value="2"/>
</dbReference>
<comment type="caution">
    <text evidence="12">The sequence shown here is derived from an EMBL/GenBank/DDBJ whole genome shotgun (WGS) entry which is preliminary data.</text>
</comment>
<dbReference type="PROSITE" id="PS50176">
    <property type="entry name" value="ARM_REPEAT"/>
    <property type="match status" value="1"/>
</dbReference>
<feature type="compositionally biased region" description="Low complexity" evidence="10">
    <location>
        <begin position="659"/>
        <end position="682"/>
    </location>
</feature>
<evidence type="ECO:0000256" key="8">
    <source>
        <dbReference type="PROSITE-ProRule" id="PRU00259"/>
    </source>
</evidence>
<feature type="compositionally biased region" description="Polar residues" evidence="10">
    <location>
        <begin position="692"/>
        <end position="712"/>
    </location>
</feature>
<evidence type="ECO:0000256" key="3">
    <source>
        <dbReference type="ARBA" id="ARBA00022554"/>
    </source>
</evidence>
<feature type="region of interest" description="Disordered" evidence="10">
    <location>
        <begin position="929"/>
        <end position="948"/>
    </location>
</feature>
<keyword evidence="3" id="KW-0926">Vacuole</keyword>
<feature type="region of interest" description="Disordered" evidence="10">
    <location>
        <begin position="1822"/>
        <end position="1858"/>
    </location>
</feature>
<dbReference type="InterPro" id="IPR036020">
    <property type="entry name" value="WW_dom_sf"/>
</dbReference>
<evidence type="ECO:0000313" key="12">
    <source>
        <dbReference type="EMBL" id="GBG27444.1"/>
    </source>
</evidence>
<dbReference type="GO" id="GO:0005774">
    <property type="term" value="C:vacuolar membrane"/>
    <property type="evidence" value="ECO:0007669"/>
    <property type="project" value="UniProtKB-SubCell"/>
</dbReference>
<feature type="coiled-coil region" evidence="9">
    <location>
        <begin position="792"/>
        <end position="830"/>
    </location>
</feature>
<comment type="subcellular location">
    <subcellularLocation>
        <location evidence="1">Vacuole membrane</location>
        <topology evidence="1">Lipid-anchor</topology>
    </subcellularLocation>
</comment>
<feature type="compositionally biased region" description="Acidic residues" evidence="10">
    <location>
        <begin position="730"/>
        <end position="749"/>
    </location>
</feature>
<dbReference type="InterPro" id="IPR001202">
    <property type="entry name" value="WW_dom"/>
</dbReference>